<sequence length="130" mass="14239">MAVEIKYVVIREGEEKMSFTSKKEADAYDKMLDLAEVLNDWLVECPLTLDEIQRDEMAMWLAERKETLHHILRSGKLPEAEAEAEAEDGTNGQASQDESSAAETSEAAAEGASEQPAATAPVKSRKVKAA</sequence>
<dbReference type="InterPro" id="IPR038627">
    <property type="entry name" value="YebG-like_sf"/>
</dbReference>
<accession>A0AAN5KVR0</accession>
<dbReference type="InterPro" id="IPR009813">
    <property type="entry name" value="Uncharacterised_YebG"/>
</dbReference>
<dbReference type="AlphaFoldDB" id="A0AAN5KVR0"/>
<dbReference type="EMBL" id="DACSEA010000002">
    <property type="protein sequence ID" value="HAT1604276.1"/>
    <property type="molecule type" value="Genomic_DNA"/>
</dbReference>
<dbReference type="RefSeq" id="WP_049267864.1">
    <property type="nucleotide sequence ID" value="NZ_CP023874.1"/>
</dbReference>
<protein>
    <submittedName>
        <fullName evidence="2">LexA family transcriptional regulator</fullName>
    </submittedName>
</protein>
<dbReference type="Pfam" id="PF07130">
    <property type="entry name" value="YebG"/>
    <property type="match status" value="1"/>
</dbReference>
<reference evidence="2" key="1">
    <citation type="journal article" date="2018" name="Genome Biol.">
        <title>SKESA: strategic k-mer extension for scrupulous assemblies.</title>
        <authorList>
            <person name="Souvorov A."/>
            <person name="Agarwala R."/>
            <person name="Lipman D.J."/>
        </authorList>
    </citation>
    <scope>NUCLEOTIDE SEQUENCE</scope>
    <source>
        <strain evidence="2">MISC063</strain>
    </source>
</reference>
<name>A0AAN5KVR0_RAOPL</name>
<comment type="caution">
    <text evidence="2">The sequence shown here is derived from an EMBL/GenBank/DDBJ whole genome shotgun (WGS) entry which is preliminary data.</text>
</comment>
<organism evidence="2 3">
    <name type="scientific">Raoultella planticola</name>
    <name type="common">Klebsiella planticola</name>
    <dbReference type="NCBI Taxonomy" id="575"/>
    <lineage>
        <taxon>Bacteria</taxon>
        <taxon>Pseudomonadati</taxon>
        <taxon>Pseudomonadota</taxon>
        <taxon>Gammaproteobacteria</taxon>
        <taxon>Enterobacterales</taxon>
        <taxon>Enterobacteriaceae</taxon>
        <taxon>Klebsiella/Raoultella group</taxon>
        <taxon>Raoultella</taxon>
    </lineage>
</organism>
<evidence type="ECO:0000313" key="3">
    <source>
        <dbReference type="Proteomes" id="UP000864422"/>
    </source>
</evidence>
<evidence type="ECO:0000256" key="1">
    <source>
        <dbReference type="SAM" id="MobiDB-lite"/>
    </source>
</evidence>
<feature type="compositionally biased region" description="Low complexity" evidence="1">
    <location>
        <begin position="93"/>
        <end position="120"/>
    </location>
</feature>
<feature type="region of interest" description="Disordered" evidence="1">
    <location>
        <begin position="72"/>
        <end position="130"/>
    </location>
</feature>
<dbReference type="Gene3D" id="1.10.10.710">
    <property type="entry name" value="PSPTO_1197 like"/>
    <property type="match status" value="1"/>
</dbReference>
<proteinExistence type="predicted"/>
<dbReference type="Proteomes" id="UP000864422">
    <property type="component" value="Unassembled WGS sequence"/>
</dbReference>
<gene>
    <name evidence="2" type="ORF">I8Y23_000557</name>
</gene>
<reference evidence="2" key="2">
    <citation type="submission" date="2020-11" db="EMBL/GenBank/DDBJ databases">
        <authorList>
            <consortium name="NCBI Pathogen Detection Project"/>
        </authorList>
    </citation>
    <scope>NUCLEOTIDE SEQUENCE</scope>
    <source>
        <strain evidence="2">MISC063</strain>
    </source>
</reference>
<evidence type="ECO:0000313" key="2">
    <source>
        <dbReference type="EMBL" id="HAT1604276.1"/>
    </source>
</evidence>